<protein>
    <recommendedName>
        <fullName evidence="6">SD-repeat containing protein B domain-containing protein</fullName>
    </recommendedName>
</protein>
<dbReference type="AlphaFoldDB" id="A0A1F7RPH6"/>
<dbReference type="SUPFAM" id="SSF117074">
    <property type="entry name" value="Hypothetical protein PA1324"/>
    <property type="match status" value="1"/>
</dbReference>
<feature type="signal peptide" evidence="5">
    <location>
        <begin position="1"/>
        <end position="25"/>
    </location>
</feature>
<dbReference type="Gene3D" id="2.60.40.10">
    <property type="entry name" value="Immunoglobulins"/>
    <property type="match status" value="1"/>
</dbReference>
<evidence type="ECO:0000259" key="6">
    <source>
        <dbReference type="Pfam" id="PF17210"/>
    </source>
</evidence>
<dbReference type="InterPro" id="IPR013783">
    <property type="entry name" value="Ig-like_fold"/>
</dbReference>
<evidence type="ECO:0000256" key="3">
    <source>
        <dbReference type="ARBA" id="ARBA00022729"/>
    </source>
</evidence>
<dbReference type="PANTHER" id="PTHR23303">
    <property type="entry name" value="CARBOXYPEPTIDASE REGULATORY REGION-CONTAINING"/>
    <property type="match status" value="1"/>
</dbReference>
<accession>A0A1F7RPH6</accession>
<evidence type="ECO:0000313" key="7">
    <source>
        <dbReference type="EMBL" id="OGL43048.1"/>
    </source>
</evidence>
<feature type="domain" description="SD-repeat containing protein B" evidence="6">
    <location>
        <begin position="133"/>
        <end position="205"/>
    </location>
</feature>
<sequence length="237" mass="25783">MNKAKCFLSFAVVFFSMTLTAMAFAGDWHIKGDLFIDTNDNLIKDGGEPDLPSDATISCTGPGMNKGTGGTETKSTKKSFDFDTHKKPGLYTLTATDIDDHSVNTPNPVMVTMEKSEINVNFGYDDEDLKKLSISGRVFEDKNCNGERKGGEKGIEGVTITLNPGAITTLTKHDGKYKFKDKDLPAGIYTVQETDPSGYCSTTPNTITVILVKKKVKNQDFGDHKLGVSPQNDSCCQ</sequence>
<name>A0A1F7RPH6_9BACT</name>
<dbReference type="Pfam" id="PF17210">
    <property type="entry name" value="SdrD_B"/>
    <property type="match status" value="1"/>
</dbReference>
<gene>
    <name evidence="7" type="ORF">A2042_03775</name>
</gene>
<comment type="subcellular location">
    <subcellularLocation>
        <location evidence="1">Secreted</location>
    </subcellularLocation>
</comment>
<keyword evidence="2" id="KW-0964">Secreted</keyword>
<evidence type="ECO:0000256" key="4">
    <source>
        <dbReference type="SAM" id="MobiDB-lite"/>
    </source>
</evidence>
<reference evidence="7 8" key="1">
    <citation type="journal article" date="2016" name="Nat. Commun.">
        <title>Thousands of microbial genomes shed light on interconnected biogeochemical processes in an aquifer system.</title>
        <authorList>
            <person name="Anantharaman K."/>
            <person name="Brown C.T."/>
            <person name="Hug L.A."/>
            <person name="Sharon I."/>
            <person name="Castelle C.J."/>
            <person name="Probst A.J."/>
            <person name="Thomas B.C."/>
            <person name="Singh A."/>
            <person name="Wilkins M.J."/>
            <person name="Karaoz U."/>
            <person name="Brodie E.L."/>
            <person name="Williams K.H."/>
            <person name="Hubbard S.S."/>
            <person name="Banfield J.F."/>
        </authorList>
    </citation>
    <scope>NUCLEOTIDE SEQUENCE [LARGE SCALE GENOMIC DNA]</scope>
</reference>
<feature type="chain" id="PRO_5009532231" description="SD-repeat containing protein B domain-containing protein" evidence="5">
    <location>
        <begin position="26"/>
        <end position="237"/>
    </location>
</feature>
<proteinExistence type="predicted"/>
<organism evidence="7 8">
    <name type="scientific">Candidatus Schekmanbacteria bacterium GWA2_38_11</name>
    <dbReference type="NCBI Taxonomy" id="1817876"/>
    <lineage>
        <taxon>Bacteria</taxon>
        <taxon>Candidatus Schekmaniibacteriota</taxon>
    </lineage>
</organism>
<comment type="caution">
    <text evidence="7">The sequence shown here is derived from an EMBL/GenBank/DDBJ whole genome shotgun (WGS) entry which is preliminary data.</text>
</comment>
<dbReference type="InterPro" id="IPR033764">
    <property type="entry name" value="Sdr_B"/>
</dbReference>
<dbReference type="Proteomes" id="UP000178526">
    <property type="component" value="Unassembled WGS sequence"/>
</dbReference>
<evidence type="ECO:0000313" key="8">
    <source>
        <dbReference type="Proteomes" id="UP000178526"/>
    </source>
</evidence>
<dbReference type="GO" id="GO:0005576">
    <property type="term" value="C:extracellular region"/>
    <property type="evidence" value="ECO:0007669"/>
    <property type="project" value="UniProtKB-SubCell"/>
</dbReference>
<evidence type="ECO:0000256" key="5">
    <source>
        <dbReference type="SAM" id="SignalP"/>
    </source>
</evidence>
<keyword evidence="3 5" id="KW-0732">Signal</keyword>
<feature type="region of interest" description="Disordered" evidence="4">
    <location>
        <begin position="58"/>
        <end position="79"/>
    </location>
</feature>
<dbReference type="InterPro" id="IPR051417">
    <property type="entry name" value="SDr/BOS_complex"/>
</dbReference>
<dbReference type="EMBL" id="MGDB01000014">
    <property type="protein sequence ID" value="OGL43048.1"/>
    <property type="molecule type" value="Genomic_DNA"/>
</dbReference>
<evidence type="ECO:0000256" key="2">
    <source>
        <dbReference type="ARBA" id="ARBA00022525"/>
    </source>
</evidence>
<evidence type="ECO:0000256" key="1">
    <source>
        <dbReference type="ARBA" id="ARBA00004613"/>
    </source>
</evidence>